<organism evidence="3 4">
    <name type="scientific">Oxalicibacterium flavum</name>
    <dbReference type="NCBI Taxonomy" id="179467"/>
    <lineage>
        <taxon>Bacteria</taxon>
        <taxon>Pseudomonadati</taxon>
        <taxon>Pseudomonadota</taxon>
        <taxon>Betaproteobacteria</taxon>
        <taxon>Burkholderiales</taxon>
        <taxon>Oxalobacteraceae</taxon>
        <taxon>Oxalicibacterium</taxon>
    </lineage>
</organism>
<name>A0A8J2UKW0_9BURK</name>
<dbReference type="PANTHER" id="PTHR11895:SF7">
    <property type="entry name" value="GLUTAMYL-TRNA(GLN) AMIDOTRANSFERASE SUBUNIT A, MITOCHONDRIAL"/>
    <property type="match status" value="1"/>
</dbReference>
<accession>A0A8J2UKW0</accession>
<evidence type="ECO:0000256" key="1">
    <source>
        <dbReference type="ARBA" id="ARBA00009199"/>
    </source>
</evidence>
<evidence type="ECO:0000313" key="4">
    <source>
        <dbReference type="Proteomes" id="UP000620266"/>
    </source>
</evidence>
<dbReference type="Pfam" id="PF01425">
    <property type="entry name" value="Amidase"/>
    <property type="match status" value="1"/>
</dbReference>
<dbReference type="PANTHER" id="PTHR11895">
    <property type="entry name" value="TRANSAMIDASE"/>
    <property type="match status" value="1"/>
</dbReference>
<dbReference type="InterPro" id="IPR036928">
    <property type="entry name" value="AS_sf"/>
</dbReference>
<dbReference type="AlphaFoldDB" id="A0A8J2UKW0"/>
<comment type="caution">
    <text evidence="3">The sequence shown here is derived from an EMBL/GenBank/DDBJ whole genome shotgun (WGS) entry which is preliminary data.</text>
</comment>
<gene>
    <name evidence="3" type="ORF">GCM10007205_17210</name>
</gene>
<dbReference type="InterPro" id="IPR023631">
    <property type="entry name" value="Amidase_dom"/>
</dbReference>
<reference evidence="3" key="2">
    <citation type="submission" date="2020-09" db="EMBL/GenBank/DDBJ databases">
        <authorList>
            <person name="Sun Q."/>
            <person name="Sedlacek I."/>
        </authorList>
    </citation>
    <scope>NUCLEOTIDE SEQUENCE</scope>
    <source>
        <strain evidence="3">CCM 7086</strain>
    </source>
</reference>
<evidence type="ECO:0000259" key="2">
    <source>
        <dbReference type="Pfam" id="PF01425"/>
    </source>
</evidence>
<dbReference type="InterPro" id="IPR000120">
    <property type="entry name" value="Amidase"/>
</dbReference>
<dbReference type="SUPFAM" id="SSF75304">
    <property type="entry name" value="Amidase signature (AS) enzymes"/>
    <property type="match status" value="1"/>
</dbReference>
<dbReference type="Proteomes" id="UP000620266">
    <property type="component" value="Unassembled WGS sequence"/>
</dbReference>
<comment type="similarity">
    <text evidence="1">Belongs to the amidase family.</text>
</comment>
<evidence type="ECO:0000313" key="3">
    <source>
        <dbReference type="EMBL" id="GGC08670.1"/>
    </source>
</evidence>
<dbReference type="RefSeq" id="WP_229728950.1">
    <property type="nucleotide sequence ID" value="NZ_BMCG01000003.1"/>
</dbReference>
<dbReference type="EMBL" id="BMCG01000003">
    <property type="protein sequence ID" value="GGC08670.1"/>
    <property type="molecule type" value="Genomic_DNA"/>
</dbReference>
<dbReference type="GO" id="GO:0003824">
    <property type="term" value="F:catalytic activity"/>
    <property type="evidence" value="ECO:0007669"/>
    <property type="project" value="InterPro"/>
</dbReference>
<proteinExistence type="inferred from homology"/>
<keyword evidence="4" id="KW-1185">Reference proteome</keyword>
<dbReference type="Gene3D" id="3.90.1300.10">
    <property type="entry name" value="Amidase signature (AS) domain"/>
    <property type="match status" value="1"/>
</dbReference>
<sequence length="421" mass="44800">MHTHQDNENSSTPATRLETAIAAADRLDGDLKAFNFRPDSYPDGAATQTALAGVPVAVKDLVDTADMPTTYGSAIYAGHRPARDAWIVQRLRDAGAVIFGKTVTTEFAWRDPGATVNPWNPAYSPGGSSSGSAAAVGAGIVDVAIGTQTVGSIIRPASYCGVVGYKPTYGTIPHDGTRYLSPTLDHLGFITSDVHWTAVAHDLVCAHGKDAAQAGDAARKPTKLGLYRSSQWSQVDGDVKDNFDAVVRRLEACGVQCVEVGLGLDIREIVDAGNRIMAYETTQHLYRDIKDRLEQAGPWTQDLIKLGLTISSDEYDSLRALVANMRMERDRPLDGIDAILSITSPTAAPFGLARTGDASFCAPWTFLGLPALGVPSGISDTLLPLGVQLVGRGGDDAQLIRIGRWLEGMLPRLARPLHAGA</sequence>
<protein>
    <submittedName>
        <fullName evidence="3">Amidase</fullName>
    </submittedName>
</protein>
<feature type="domain" description="Amidase" evidence="2">
    <location>
        <begin position="46"/>
        <end position="399"/>
    </location>
</feature>
<reference evidence="3" key="1">
    <citation type="journal article" date="2014" name="Int. J. Syst. Evol. Microbiol.">
        <title>Complete genome sequence of Corynebacterium casei LMG S-19264T (=DSM 44701T), isolated from a smear-ripened cheese.</title>
        <authorList>
            <consortium name="US DOE Joint Genome Institute (JGI-PGF)"/>
            <person name="Walter F."/>
            <person name="Albersmeier A."/>
            <person name="Kalinowski J."/>
            <person name="Ruckert C."/>
        </authorList>
    </citation>
    <scope>NUCLEOTIDE SEQUENCE</scope>
    <source>
        <strain evidence="3">CCM 7086</strain>
    </source>
</reference>